<keyword evidence="1" id="KW-1134">Transmembrane beta strand</keyword>
<dbReference type="STRING" id="632955.GCA_000829675_01710"/>
<reference evidence="8 9" key="1">
    <citation type="submission" date="2013-06" db="EMBL/GenBank/DDBJ databases">
        <title>The Genome Sequence of Acinetobacter rudis CIP 110305.</title>
        <authorList>
            <consortium name="The Broad Institute Genome Sequencing Platform"/>
            <consortium name="The Broad Institute Genome Sequencing Center for Infectious Disease"/>
            <person name="Cerqueira G."/>
            <person name="Feldgarden M."/>
            <person name="Courvalin P."/>
            <person name="Perichon B."/>
            <person name="Grillot-Courvalin C."/>
            <person name="Clermont D."/>
            <person name="Rocha E."/>
            <person name="Yoon E.-J."/>
            <person name="Nemec A."/>
            <person name="Young S.K."/>
            <person name="Zeng Q."/>
            <person name="Gargeya S."/>
            <person name="Fitzgerald M."/>
            <person name="Abouelleil A."/>
            <person name="Alvarado L."/>
            <person name="Berlin A.M."/>
            <person name="Chapman S.B."/>
            <person name="Dewar J."/>
            <person name="Goldberg J."/>
            <person name="Griggs A."/>
            <person name="Gujja S."/>
            <person name="Hansen M."/>
            <person name="Howarth C."/>
            <person name="Imamovic A."/>
            <person name="Larimer J."/>
            <person name="McCowan C."/>
            <person name="Murphy C."/>
            <person name="Pearson M."/>
            <person name="Priest M."/>
            <person name="Roberts A."/>
            <person name="Saif S."/>
            <person name="Shea T."/>
            <person name="Sykes S."/>
            <person name="Wortman J."/>
            <person name="Nusbaum C."/>
            <person name="Birren B."/>
        </authorList>
    </citation>
    <scope>NUCLEOTIDE SEQUENCE [LARGE SCALE GENOMIC DNA]</scope>
    <source>
        <strain evidence="8 9">CIP 110305</strain>
    </source>
</reference>
<accession>S3NZA9</accession>
<keyword evidence="4" id="KW-0732">Signal</keyword>
<dbReference type="PATRIC" id="fig|421052.3.peg.2232"/>
<dbReference type="AlphaFoldDB" id="S3NZA9"/>
<sequence>MRIKHISCWLFLFCSGGVYAAEDLSIAELIRQDQRLNELKQQLDSKVIIQPNKAQAENHQPVIIAETPCFNIHVIELEVDERSDLKDTQTFTFLSRVLNKKNNQIIDQCIGTQSLQNLVRFAQNELIKAGFVTSQIVVPEQDMTNGTLRFLVESGRINEIIHHGPDISKIQITTALPLKQGDILNIKQLDHALENLKKISGLEVDIQIEAATDVVQGGLSNIVITTQPYQKFNLSLSIDDSGNKTTGKNIGTIGAALNNPLRLNDSLNFNFSHSLNDFHKDRNKSYFVNYQLPFKTFDISASYNWHEYDQYVAGYEKPILYSGESQQTNLILSKMLFRGTAYKTSLYGKLYQKQNSNFIENIEIGVQQRKTSGWHAGIQHKHYLGNSLIDFNIDYRRGSGAFNAKPAPEEDIRDVNKNPLPAEGYARAPLWSADLRINHPFMLLNQPAQYRMSWRGQYAPKLLVPQDRFYIGGRYSVRGFDGELMLSGDNGHYLQQEISMNTPLNSQFYIAVDQGWVAGEHSIAGQRYLAGGVIGVRGWYQGLYVDAFAGHGLVAPNSIQRDFVTGFSLNYSY</sequence>
<dbReference type="eggNOG" id="COG2831">
    <property type="taxonomic scope" value="Bacteria"/>
</dbReference>
<dbReference type="InterPro" id="IPR013686">
    <property type="entry name" value="Polypept-transport_assoc_ShlB"/>
</dbReference>
<evidence type="ECO:0000259" key="5">
    <source>
        <dbReference type="Pfam" id="PF03865"/>
    </source>
</evidence>
<dbReference type="PANTHER" id="PTHR34597">
    <property type="entry name" value="SLR1661 PROTEIN"/>
    <property type="match status" value="1"/>
</dbReference>
<dbReference type="PIRSF" id="PIRSF029745">
    <property type="entry name" value="FhaC"/>
    <property type="match status" value="1"/>
</dbReference>
<dbReference type="PANTHER" id="PTHR34597:SF3">
    <property type="entry name" value="OUTER MEMBRANE TRANSPORTER CDIB"/>
    <property type="match status" value="1"/>
</dbReference>
<evidence type="ECO:0000313" key="9">
    <source>
        <dbReference type="Proteomes" id="UP000014568"/>
    </source>
</evidence>
<evidence type="ECO:0000256" key="2">
    <source>
        <dbReference type="ARBA" id="ARBA00022692"/>
    </source>
</evidence>
<dbReference type="RefSeq" id="WP_016656691.1">
    <property type="nucleotide sequence ID" value="NZ_KE340353.1"/>
</dbReference>
<dbReference type="GO" id="GO:0098046">
    <property type="term" value="C:type V protein secretion system complex"/>
    <property type="evidence" value="ECO:0007669"/>
    <property type="project" value="TreeGrafter"/>
</dbReference>
<dbReference type="GO" id="GO:0008320">
    <property type="term" value="F:protein transmembrane transporter activity"/>
    <property type="evidence" value="ECO:0007669"/>
    <property type="project" value="TreeGrafter"/>
</dbReference>
<proteinExistence type="predicted"/>
<dbReference type="InterPro" id="IPR005565">
    <property type="entry name" value="Hemolysn_activator_HlyB_C"/>
</dbReference>
<dbReference type="Gene3D" id="3.10.20.310">
    <property type="entry name" value="membrane protein fhac"/>
    <property type="match status" value="1"/>
</dbReference>
<keyword evidence="3" id="KW-0998">Cell outer membrane</keyword>
<evidence type="ECO:0000259" key="7">
    <source>
        <dbReference type="Pfam" id="PF17287"/>
    </source>
</evidence>
<dbReference type="Pfam" id="PF17287">
    <property type="entry name" value="POTRA_3"/>
    <property type="match status" value="1"/>
</dbReference>
<keyword evidence="1" id="KW-0472">Membrane</keyword>
<dbReference type="InterPro" id="IPR027282">
    <property type="entry name" value="TPS"/>
</dbReference>
<feature type="signal peptide" evidence="4">
    <location>
        <begin position="1"/>
        <end position="20"/>
    </location>
</feature>
<feature type="domain" description="Polypeptide-transport-associated ShlB-type" evidence="6">
    <location>
        <begin position="93"/>
        <end position="153"/>
    </location>
</feature>
<dbReference type="EMBL" id="ATGI01000031">
    <property type="protein sequence ID" value="EPF71941.1"/>
    <property type="molecule type" value="Genomic_DNA"/>
</dbReference>
<evidence type="ECO:0000313" key="8">
    <source>
        <dbReference type="EMBL" id="EPF71941.1"/>
    </source>
</evidence>
<evidence type="ECO:0000256" key="3">
    <source>
        <dbReference type="ARBA" id="ARBA00023237"/>
    </source>
</evidence>
<dbReference type="Gene3D" id="2.40.160.50">
    <property type="entry name" value="membrane protein fhac: a member of the omp85/tpsb transporter family"/>
    <property type="match status" value="1"/>
</dbReference>
<dbReference type="Pfam" id="PF03865">
    <property type="entry name" value="ShlB"/>
    <property type="match status" value="1"/>
</dbReference>
<protein>
    <recommendedName>
        <fullName evidence="10">POTRA domain-containing protein</fullName>
    </recommendedName>
</protein>
<dbReference type="Proteomes" id="UP000014568">
    <property type="component" value="Unassembled WGS sequence"/>
</dbReference>
<dbReference type="Pfam" id="PF08479">
    <property type="entry name" value="POTRA_2"/>
    <property type="match status" value="1"/>
</dbReference>
<gene>
    <name evidence="8" type="ORF">F945_02287</name>
</gene>
<comment type="caution">
    <text evidence="8">The sequence shown here is derived from an EMBL/GenBank/DDBJ whole genome shotgun (WGS) entry which is preliminary data.</text>
</comment>
<dbReference type="GO" id="GO:0046819">
    <property type="term" value="P:protein secretion by the type V secretion system"/>
    <property type="evidence" value="ECO:0007669"/>
    <property type="project" value="TreeGrafter"/>
</dbReference>
<evidence type="ECO:0000259" key="6">
    <source>
        <dbReference type="Pfam" id="PF08479"/>
    </source>
</evidence>
<dbReference type="InterPro" id="IPR035251">
    <property type="entry name" value="ShlB_POTRA"/>
</dbReference>
<evidence type="ECO:0008006" key="10">
    <source>
        <dbReference type="Google" id="ProtNLM"/>
    </source>
</evidence>
<feature type="domain" description="Haemolysin activator HlyB C-terminal" evidence="5">
    <location>
        <begin position="218"/>
        <end position="538"/>
    </location>
</feature>
<dbReference type="InterPro" id="IPR051544">
    <property type="entry name" value="TPS_OM_transporter"/>
</dbReference>
<evidence type="ECO:0000256" key="1">
    <source>
        <dbReference type="ARBA" id="ARBA00022452"/>
    </source>
</evidence>
<keyword evidence="2" id="KW-0812">Transmembrane</keyword>
<dbReference type="HOGENOM" id="CLU_020581_2_0_6"/>
<evidence type="ECO:0000256" key="4">
    <source>
        <dbReference type="SAM" id="SignalP"/>
    </source>
</evidence>
<name>S3NZA9_9GAMM</name>
<feature type="domain" description="ShlB POTRA" evidence="7">
    <location>
        <begin position="168"/>
        <end position="209"/>
    </location>
</feature>
<organism evidence="8 9">
    <name type="scientific">Acinetobacter rudis CIP 110305</name>
    <dbReference type="NCBI Taxonomy" id="421052"/>
    <lineage>
        <taxon>Bacteria</taxon>
        <taxon>Pseudomonadati</taxon>
        <taxon>Pseudomonadota</taxon>
        <taxon>Gammaproteobacteria</taxon>
        <taxon>Moraxellales</taxon>
        <taxon>Moraxellaceae</taxon>
        <taxon>Acinetobacter</taxon>
    </lineage>
</organism>
<keyword evidence="9" id="KW-1185">Reference proteome</keyword>
<feature type="chain" id="PRO_5004512339" description="POTRA domain-containing protein" evidence="4">
    <location>
        <begin position="21"/>
        <end position="573"/>
    </location>
</feature>